<proteinExistence type="predicted"/>
<reference evidence="1 2" key="1">
    <citation type="journal article" date="2023" name="BMC Biol.">
        <title>The compact genome of the sponge Oopsacas minuta (Hexactinellida) is lacking key metazoan core genes.</title>
        <authorList>
            <person name="Santini S."/>
            <person name="Schenkelaars Q."/>
            <person name="Jourda C."/>
            <person name="Duchesne M."/>
            <person name="Belahbib H."/>
            <person name="Rocher C."/>
            <person name="Selva M."/>
            <person name="Riesgo A."/>
            <person name="Vervoort M."/>
            <person name="Leys S.P."/>
            <person name="Kodjabachian L."/>
            <person name="Le Bivic A."/>
            <person name="Borchiellini C."/>
            <person name="Claverie J.M."/>
            <person name="Renard E."/>
        </authorList>
    </citation>
    <scope>NUCLEOTIDE SEQUENCE [LARGE SCALE GENOMIC DNA]</scope>
    <source>
        <strain evidence="1">SPO-2</strain>
    </source>
</reference>
<evidence type="ECO:0000313" key="1">
    <source>
        <dbReference type="EMBL" id="KAI6649830.1"/>
    </source>
</evidence>
<dbReference type="EMBL" id="JAKMXF010000317">
    <property type="protein sequence ID" value="KAI6649830.1"/>
    <property type="molecule type" value="Genomic_DNA"/>
</dbReference>
<gene>
    <name evidence="1" type="ORF">LOD99_6380</name>
</gene>
<name>A0AAV7JLP2_9METZ</name>
<accession>A0AAV7JLP2</accession>
<keyword evidence="2" id="KW-1185">Reference proteome</keyword>
<organism evidence="1 2">
    <name type="scientific">Oopsacas minuta</name>
    <dbReference type="NCBI Taxonomy" id="111878"/>
    <lineage>
        <taxon>Eukaryota</taxon>
        <taxon>Metazoa</taxon>
        <taxon>Porifera</taxon>
        <taxon>Hexactinellida</taxon>
        <taxon>Hexasterophora</taxon>
        <taxon>Lyssacinosida</taxon>
        <taxon>Leucopsacidae</taxon>
        <taxon>Oopsacas</taxon>
    </lineage>
</organism>
<evidence type="ECO:0000313" key="2">
    <source>
        <dbReference type="Proteomes" id="UP001165289"/>
    </source>
</evidence>
<dbReference type="AlphaFoldDB" id="A0AAV7JLP2"/>
<protein>
    <submittedName>
        <fullName evidence="1">Uncharacterized protein</fullName>
    </submittedName>
</protein>
<sequence length="129" mass="14813">MYLGAVTESKDNLKWRCRVCKTTCSLHYATLFKASILSLPSLLQSLYYWSEDIQPREFLEKQLNGPNTFVDWKSFMRDDCIEDPIINQGTISGPEAMVKIDESKFGDNNIIVVDYSLVNGFSLYLNKAR</sequence>
<comment type="caution">
    <text evidence="1">The sequence shown here is derived from an EMBL/GenBank/DDBJ whole genome shotgun (WGS) entry which is preliminary data.</text>
</comment>
<dbReference type="Proteomes" id="UP001165289">
    <property type="component" value="Unassembled WGS sequence"/>
</dbReference>